<comment type="caution">
    <text evidence="1">The sequence shown here is derived from an EMBL/GenBank/DDBJ whole genome shotgun (WGS) entry which is preliminary data.</text>
</comment>
<reference evidence="1 2" key="1">
    <citation type="submission" date="2019-06" db="EMBL/GenBank/DDBJ databases">
        <title>Pseudomonas bimorpha sp. nov. isolated from bovine raw milk and skim milk concentrate.</title>
        <authorList>
            <person name="Hofmann K."/>
            <person name="Huptas C."/>
            <person name="Doll E."/>
            <person name="Scherer S."/>
            <person name="Wenning M."/>
        </authorList>
    </citation>
    <scope>NUCLEOTIDE SEQUENCE [LARGE SCALE GENOMIC DNA]</scope>
    <source>
        <strain evidence="1 2">DSM 13124</strain>
    </source>
</reference>
<dbReference type="EMBL" id="VFEQ01000024">
    <property type="protein sequence ID" value="TWR52513.1"/>
    <property type="molecule type" value="Genomic_DNA"/>
</dbReference>
<sequence length="125" mass="14431">MPANKPTAEQELRISATPYRKAIKPLEEMLVSAIRCGYPEEHIHMLEHLIEVAKAVAEFKTRDLPIVPRKSGRPRKDDPTVKDKCREIFEAFTPRYIPSKTRIKKQVDVQGRVKPQEGFTFNFAK</sequence>
<evidence type="ECO:0000313" key="1">
    <source>
        <dbReference type="EMBL" id="TWR52513.1"/>
    </source>
</evidence>
<dbReference type="AlphaFoldDB" id="A0A9X9BPN7"/>
<gene>
    <name evidence="1" type="ORF">FIV41_25845</name>
</gene>
<protein>
    <submittedName>
        <fullName evidence="1">Uncharacterized protein</fullName>
    </submittedName>
</protein>
<name>A0A9X9BPN7_PSEMA</name>
<accession>A0A9X9BPN7</accession>
<dbReference type="OrthoDB" id="9971730at2"/>
<proteinExistence type="predicted"/>
<dbReference type="RefSeq" id="WP_143045138.1">
    <property type="nucleotide sequence ID" value="NZ_FNSU01000003.1"/>
</dbReference>
<organism evidence="1 2">
    <name type="scientific">Pseudomonas marginalis</name>
    <name type="common">Pseudomonas panacis</name>
    <dbReference type="NCBI Taxonomy" id="298"/>
    <lineage>
        <taxon>Bacteria</taxon>
        <taxon>Pseudomonadati</taxon>
        <taxon>Pseudomonadota</taxon>
        <taxon>Gammaproteobacteria</taxon>
        <taxon>Pseudomonadales</taxon>
        <taxon>Pseudomonadaceae</taxon>
        <taxon>Pseudomonas</taxon>
    </lineage>
</organism>
<dbReference type="Proteomes" id="UP000316123">
    <property type="component" value="Unassembled WGS sequence"/>
</dbReference>
<evidence type="ECO:0000313" key="2">
    <source>
        <dbReference type="Proteomes" id="UP000316123"/>
    </source>
</evidence>